<dbReference type="SUPFAM" id="SSF53271">
    <property type="entry name" value="PRTase-like"/>
    <property type="match status" value="1"/>
</dbReference>
<reference evidence="8 9" key="1">
    <citation type="journal article" date="2014" name="PLoS ONE">
        <title>Reduction of Hydrogen Peroxide Accumulation and Toxicity by a Catalase from Mycoplasma iowae.</title>
        <authorList>
            <person name="Pritchard R.E."/>
            <person name="Prassinos A.J."/>
            <person name="Osborne J.D."/>
            <person name="Raviv Z."/>
            <person name="Balish M.F."/>
        </authorList>
    </citation>
    <scope>NUCLEOTIDE SEQUENCE [LARGE SCALE GENOMIC DNA]</scope>
    <source>
        <strain evidence="8 9">DK-CPA</strain>
    </source>
</reference>
<evidence type="ECO:0000259" key="7">
    <source>
        <dbReference type="Pfam" id="PF00156"/>
    </source>
</evidence>
<dbReference type="GO" id="GO:0000287">
    <property type="term" value="F:magnesium ion binding"/>
    <property type="evidence" value="ECO:0007669"/>
    <property type="project" value="UniProtKB-UniRule"/>
</dbReference>
<keyword evidence="5 6" id="KW-0665">Pyrimidine biosynthesis</keyword>
<keyword evidence="4 6" id="KW-0808">Transferase</keyword>
<proteinExistence type="inferred from homology"/>
<protein>
    <recommendedName>
        <fullName evidence="2 6">Orotate phosphoribosyltransferase</fullName>
        <shortName evidence="6">OPRT</shortName>
        <shortName evidence="6">OPRTase</shortName>
        <ecNumber evidence="2 6">2.4.2.10</ecNumber>
    </recommendedName>
</protein>
<evidence type="ECO:0000256" key="1">
    <source>
        <dbReference type="ARBA" id="ARBA00004889"/>
    </source>
</evidence>
<comment type="cofactor">
    <cofactor evidence="6">
        <name>Mg(2+)</name>
        <dbReference type="ChEBI" id="CHEBI:18420"/>
    </cofactor>
</comment>
<comment type="caution">
    <text evidence="8">The sequence shown here is derived from an EMBL/GenBank/DDBJ whole genome shotgun (WGS) entry which is preliminary data.</text>
</comment>
<comment type="subunit">
    <text evidence="6">Homodimer.</text>
</comment>
<dbReference type="InterPro" id="IPR023031">
    <property type="entry name" value="OPRT"/>
</dbReference>
<evidence type="ECO:0000256" key="5">
    <source>
        <dbReference type="ARBA" id="ARBA00022975"/>
    </source>
</evidence>
<evidence type="ECO:0000256" key="2">
    <source>
        <dbReference type="ARBA" id="ARBA00011971"/>
    </source>
</evidence>
<evidence type="ECO:0000256" key="6">
    <source>
        <dbReference type="HAMAP-Rule" id="MF_01208"/>
    </source>
</evidence>
<dbReference type="HAMAP" id="MF_01208">
    <property type="entry name" value="PyrE"/>
    <property type="match status" value="1"/>
</dbReference>
<feature type="binding site" evidence="6">
    <location>
        <position position="96"/>
    </location>
    <ligand>
        <name>5-phospho-alpha-D-ribose 1-diphosphate</name>
        <dbReference type="ChEBI" id="CHEBI:58017"/>
        <note>ligand shared between dimeric partners</note>
    </ligand>
</feature>
<feature type="binding site" evidence="6">
    <location>
        <position position="126"/>
    </location>
    <ligand>
        <name>orotate</name>
        <dbReference type="ChEBI" id="CHEBI:30839"/>
    </ligand>
</feature>
<comment type="similarity">
    <text evidence="6">Belongs to the purine/pyrimidine phosphoribosyltransferase family. PyrE subfamily.</text>
</comment>
<dbReference type="EMBL" id="AWQU01000076">
    <property type="protein sequence ID" value="KFB07597.1"/>
    <property type="molecule type" value="Genomic_DNA"/>
</dbReference>
<dbReference type="Gene3D" id="3.40.50.2020">
    <property type="match status" value="1"/>
</dbReference>
<feature type="domain" description="Phosphoribosyltransferase" evidence="7">
    <location>
        <begin position="52"/>
        <end position="168"/>
    </location>
</feature>
<evidence type="ECO:0000313" key="9">
    <source>
        <dbReference type="Proteomes" id="UP000028523"/>
    </source>
</evidence>
<feature type="binding site" evidence="6">
    <location>
        <position position="102"/>
    </location>
    <ligand>
        <name>5-phospho-alpha-D-ribose 1-diphosphate</name>
        <dbReference type="ChEBI" id="CHEBI:58017"/>
        <note>ligand shared between dimeric partners</note>
    </ligand>
</feature>
<dbReference type="GO" id="GO:0004588">
    <property type="term" value="F:orotate phosphoribosyltransferase activity"/>
    <property type="evidence" value="ECO:0007669"/>
    <property type="project" value="UniProtKB-UniRule"/>
</dbReference>
<dbReference type="AlphaFoldDB" id="A0A084U3R1"/>
<dbReference type="RefSeq" id="WP_036451909.1">
    <property type="nucleotide sequence ID" value="NZ_AWQU01000076.1"/>
</dbReference>
<comment type="pathway">
    <text evidence="1 6">Pyrimidine metabolism; UMP biosynthesis via de novo pathway; UMP from orotate: step 1/2.</text>
</comment>
<evidence type="ECO:0000313" key="8">
    <source>
        <dbReference type="EMBL" id="KFB07597.1"/>
    </source>
</evidence>
<sequence length="206" mass="23525">MSKKIIDLLLKIKAIEIKKDKNDWFTWTSGIKSPIYCDNRLIISYPDVRKTITENFVSLIKKNFKDIDYIAGTATAGIPHAAWVSDKLNLPMIFVRSEAKKHGKSKQIEGMFEKGKNVVVIEDLISTGKSSINVCKALNENGLNVVGVVAIFSYNLPIVKKSFNDINVPFYTMTNYDFLLEYLDDEKIINNNQKSTLKIWRDELLK</sequence>
<accession>A0A084U3R1</accession>
<feature type="binding site" description="in other chain" evidence="6">
    <location>
        <begin position="122"/>
        <end position="130"/>
    </location>
    <ligand>
        <name>5-phospho-alpha-D-ribose 1-diphosphate</name>
        <dbReference type="ChEBI" id="CHEBI:58017"/>
        <note>ligand shared between dimeric partners</note>
    </ligand>
</feature>
<comment type="function">
    <text evidence="6">Catalyzes the transfer of a ribosyl phosphate group from 5-phosphoribose 1-diphosphate to orotate, leading to the formation of orotidine monophosphate (OMP).</text>
</comment>
<dbReference type="InterPro" id="IPR029057">
    <property type="entry name" value="PRTase-like"/>
</dbReference>
<dbReference type="GO" id="GO:0044205">
    <property type="term" value="P:'de novo' UMP biosynthetic process"/>
    <property type="evidence" value="ECO:0007669"/>
    <property type="project" value="UniProtKB-UniRule"/>
</dbReference>
<dbReference type="GO" id="GO:0019856">
    <property type="term" value="P:pyrimidine nucleobase biosynthetic process"/>
    <property type="evidence" value="ECO:0007669"/>
    <property type="project" value="TreeGrafter"/>
</dbReference>
<dbReference type="UniPathway" id="UPA00070">
    <property type="reaction ID" value="UER00119"/>
</dbReference>
<dbReference type="Pfam" id="PF00156">
    <property type="entry name" value="Pribosyltran"/>
    <property type="match status" value="1"/>
</dbReference>
<comment type="catalytic activity">
    <reaction evidence="6">
        <text>orotidine 5'-phosphate + diphosphate = orotate + 5-phospho-alpha-D-ribose 1-diphosphate</text>
        <dbReference type="Rhea" id="RHEA:10380"/>
        <dbReference type="ChEBI" id="CHEBI:30839"/>
        <dbReference type="ChEBI" id="CHEBI:33019"/>
        <dbReference type="ChEBI" id="CHEBI:57538"/>
        <dbReference type="ChEBI" id="CHEBI:58017"/>
        <dbReference type="EC" id="2.4.2.10"/>
    </reaction>
</comment>
<dbReference type="CDD" id="cd06223">
    <property type="entry name" value="PRTases_typeI"/>
    <property type="match status" value="1"/>
</dbReference>
<organism evidence="8 9">
    <name type="scientific">Malacoplasma iowae DK-CPA</name>
    <dbReference type="NCBI Taxonomy" id="1394179"/>
    <lineage>
        <taxon>Bacteria</taxon>
        <taxon>Bacillati</taxon>
        <taxon>Mycoplasmatota</taxon>
        <taxon>Mycoplasmoidales</taxon>
        <taxon>Mycoplasmoidaceae</taxon>
        <taxon>Malacoplasma</taxon>
    </lineage>
</organism>
<keyword evidence="9" id="KW-1185">Reference proteome</keyword>
<gene>
    <name evidence="6 8" type="primary">pyrE</name>
    <name evidence="8" type="ORF">P271_444</name>
</gene>
<dbReference type="PANTHER" id="PTHR19278:SF9">
    <property type="entry name" value="URIDINE 5'-MONOPHOSPHATE SYNTHASE"/>
    <property type="match status" value="1"/>
</dbReference>
<dbReference type="NCBIfam" id="TIGR00336">
    <property type="entry name" value="pyrE"/>
    <property type="match status" value="1"/>
</dbReference>
<comment type="caution">
    <text evidence="6">Lacks conserved residue(s) required for the propagation of feature annotation.</text>
</comment>
<name>A0A084U3R1_MALIO</name>
<keyword evidence="3 6" id="KW-0328">Glycosyltransferase</keyword>
<feature type="binding site" evidence="6">
    <location>
        <position position="100"/>
    </location>
    <ligand>
        <name>5-phospho-alpha-D-ribose 1-diphosphate</name>
        <dbReference type="ChEBI" id="CHEBI:58017"/>
        <note>ligand shared between dimeric partners</note>
    </ligand>
</feature>
<dbReference type="PANTHER" id="PTHR19278">
    <property type="entry name" value="OROTATE PHOSPHORIBOSYLTRANSFERASE"/>
    <property type="match status" value="1"/>
</dbReference>
<dbReference type="Proteomes" id="UP000028523">
    <property type="component" value="Unassembled WGS sequence"/>
</dbReference>
<dbReference type="InterPro" id="IPR004467">
    <property type="entry name" value="Or_phspho_trans_dom"/>
</dbReference>
<keyword evidence="6" id="KW-0460">Magnesium</keyword>
<dbReference type="EC" id="2.4.2.10" evidence="2 6"/>
<dbReference type="InterPro" id="IPR000836">
    <property type="entry name" value="PRTase_dom"/>
</dbReference>
<evidence type="ECO:0000256" key="3">
    <source>
        <dbReference type="ARBA" id="ARBA00022676"/>
    </source>
</evidence>
<evidence type="ECO:0000256" key="4">
    <source>
        <dbReference type="ARBA" id="ARBA00022679"/>
    </source>
</evidence>